<sequence length="235" mass="25816">MADSRSNYSLTTFNSSGELVQIKHALAAVGAGATSLGIRATNGVVLATEKKLPTTLVDETTVEKIAQLTDEIGITYSGMGPDFRVLTRKTRKETQVYYRTYKELVPCSQLVRETATVMQEFTQRGGVRPFGVSLLMAGFDSNGPQLYQVDPSGSYFAWKASAIGKNMTNAKTFLEKRYSEDMELEDAIHTAILTLKEGFDGQISAENIEIGVVAEDRKFRVLTTAEVADYLSEVE</sequence>
<evidence type="ECO:0000256" key="3">
    <source>
        <dbReference type="ARBA" id="ARBA00004496"/>
    </source>
</evidence>
<comment type="similarity">
    <text evidence="7">Belongs to the peptidase T1A family.</text>
</comment>
<protein>
    <recommendedName>
        <fullName evidence="9">Proteasome subunit alpha type</fullName>
    </recommendedName>
</protein>
<evidence type="ECO:0000256" key="7">
    <source>
        <dbReference type="PROSITE-ProRule" id="PRU00808"/>
    </source>
</evidence>
<dbReference type="EMBL" id="HBDY01004608">
    <property type="protein sequence ID" value="CAD8232865.1"/>
    <property type="molecule type" value="Transcribed_RNA"/>
</dbReference>
<evidence type="ECO:0000256" key="6">
    <source>
        <dbReference type="ARBA" id="ARBA00023242"/>
    </source>
</evidence>
<evidence type="ECO:0000256" key="4">
    <source>
        <dbReference type="ARBA" id="ARBA00022490"/>
    </source>
</evidence>
<accession>A0A7R9XXC3</accession>
<comment type="subcellular location">
    <subcellularLocation>
        <location evidence="3">Cytoplasm</location>
    </subcellularLocation>
    <subcellularLocation>
        <location evidence="2">Nucleus</location>
    </subcellularLocation>
</comment>
<evidence type="ECO:0000313" key="8">
    <source>
        <dbReference type="EMBL" id="CAD8232865.1"/>
    </source>
</evidence>
<gene>
    <name evidence="8" type="ORF">MPUS1402_LOCUS3492</name>
</gene>
<evidence type="ECO:0000256" key="5">
    <source>
        <dbReference type="ARBA" id="ARBA00022942"/>
    </source>
</evidence>
<dbReference type="GO" id="GO:0051603">
    <property type="term" value="P:proteolysis involved in protein catabolic process"/>
    <property type="evidence" value="ECO:0007669"/>
    <property type="project" value="InterPro"/>
</dbReference>
<dbReference type="Gene3D" id="3.60.20.10">
    <property type="entry name" value="Glutamine Phosphoribosylpyrophosphate, subunit 1, domain 1"/>
    <property type="match status" value="1"/>
</dbReference>
<evidence type="ECO:0008006" key="9">
    <source>
        <dbReference type="Google" id="ProtNLM"/>
    </source>
</evidence>
<dbReference type="PROSITE" id="PS51475">
    <property type="entry name" value="PROTEASOME_ALPHA_2"/>
    <property type="match status" value="1"/>
</dbReference>
<reference evidence="8" key="1">
    <citation type="submission" date="2021-01" db="EMBL/GenBank/DDBJ databases">
        <authorList>
            <person name="Corre E."/>
            <person name="Pelletier E."/>
            <person name="Niang G."/>
            <person name="Scheremetjew M."/>
            <person name="Finn R."/>
            <person name="Kale V."/>
            <person name="Holt S."/>
            <person name="Cochrane G."/>
            <person name="Meng A."/>
            <person name="Brown T."/>
            <person name="Cohen L."/>
        </authorList>
    </citation>
    <scope>NUCLEOTIDE SEQUENCE</scope>
    <source>
        <strain evidence="8">RCC1614</strain>
    </source>
</reference>
<evidence type="ECO:0000256" key="1">
    <source>
        <dbReference type="ARBA" id="ARBA00002000"/>
    </source>
</evidence>
<dbReference type="PANTHER" id="PTHR11599">
    <property type="entry name" value="PROTEASOME SUBUNIT ALPHA/BETA"/>
    <property type="match status" value="1"/>
</dbReference>
<organism evidence="8">
    <name type="scientific">Micromonas pusilla</name>
    <name type="common">Picoplanktonic green alga</name>
    <name type="synonym">Chromulina pusilla</name>
    <dbReference type="NCBI Taxonomy" id="38833"/>
    <lineage>
        <taxon>Eukaryota</taxon>
        <taxon>Viridiplantae</taxon>
        <taxon>Chlorophyta</taxon>
        <taxon>Mamiellophyceae</taxon>
        <taxon>Mamiellales</taxon>
        <taxon>Mamiellaceae</taxon>
        <taxon>Micromonas</taxon>
    </lineage>
</organism>
<evidence type="ECO:0000256" key="2">
    <source>
        <dbReference type="ARBA" id="ARBA00004123"/>
    </source>
</evidence>
<dbReference type="GO" id="GO:0005737">
    <property type="term" value="C:cytoplasm"/>
    <property type="evidence" value="ECO:0007669"/>
    <property type="project" value="UniProtKB-SubCell"/>
</dbReference>
<dbReference type="NCBIfam" id="NF003075">
    <property type="entry name" value="PRK03996.1"/>
    <property type="match status" value="1"/>
</dbReference>
<keyword evidence="5 7" id="KW-0647">Proteasome</keyword>
<comment type="function">
    <text evidence="1">The proteasome is a multicatalytic proteinase complex which is characterized by its ability to cleave peptides with Arg, Phe, Tyr, Leu, and Glu adjacent to the leaving group at neutral or slightly basic pH. The proteasome has an ATP-dependent proteolytic activity.</text>
</comment>
<dbReference type="InterPro" id="IPR050115">
    <property type="entry name" value="Proteasome_alpha"/>
</dbReference>
<dbReference type="GO" id="GO:0005634">
    <property type="term" value="C:nucleus"/>
    <property type="evidence" value="ECO:0007669"/>
    <property type="project" value="UniProtKB-SubCell"/>
</dbReference>
<dbReference type="Pfam" id="PF00227">
    <property type="entry name" value="Proteasome"/>
    <property type="match status" value="1"/>
</dbReference>
<proteinExistence type="inferred from homology"/>
<dbReference type="InterPro" id="IPR023332">
    <property type="entry name" value="Proteasome_alpha-type"/>
</dbReference>
<dbReference type="InterPro" id="IPR029055">
    <property type="entry name" value="Ntn_hydrolases_N"/>
</dbReference>
<keyword evidence="6" id="KW-0539">Nucleus</keyword>
<dbReference type="AlphaFoldDB" id="A0A7R9XXC3"/>
<keyword evidence="4" id="KW-0963">Cytoplasm</keyword>
<dbReference type="CDD" id="cd03750">
    <property type="entry name" value="proteasome_alpha_type_2"/>
    <property type="match status" value="1"/>
</dbReference>
<dbReference type="InterPro" id="IPR001353">
    <property type="entry name" value="Proteasome_sua/b"/>
</dbReference>
<dbReference type="FunFam" id="3.60.20.10:FF:000028">
    <property type="entry name" value="Proteasome subunit alpha type"/>
    <property type="match status" value="1"/>
</dbReference>
<dbReference type="GO" id="GO:0019773">
    <property type="term" value="C:proteasome core complex, alpha-subunit complex"/>
    <property type="evidence" value="ECO:0007669"/>
    <property type="project" value="UniProtKB-UniRule"/>
</dbReference>
<name>A0A7R9XXC3_MICPS</name>
<dbReference type="SUPFAM" id="SSF56235">
    <property type="entry name" value="N-terminal nucleophile aminohydrolases (Ntn hydrolases)"/>
    <property type="match status" value="1"/>
</dbReference>
<dbReference type="OMA" id="ATCIGKD"/>